<organism evidence="2 3">
    <name type="scientific">Coleophoma crateriformis</name>
    <dbReference type="NCBI Taxonomy" id="565419"/>
    <lineage>
        <taxon>Eukaryota</taxon>
        <taxon>Fungi</taxon>
        <taxon>Dikarya</taxon>
        <taxon>Ascomycota</taxon>
        <taxon>Pezizomycotina</taxon>
        <taxon>Leotiomycetes</taxon>
        <taxon>Helotiales</taxon>
        <taxon>Dermateaceae</taxon>
        <taxon>Coleophoma</taxon>
    </lineage>
</organism>
<dbReference type="EMBL" id="PDLN01000010">
    <property type="protein sequence ID" value="RDW73636.1"/>
    <property type="molecule type" value="Genomic_DNA"/>
</dbReference>
<gene>
    <name evidence="2" type="ORF">BP5796_07078</name>
</gene>
<feature type="compositionally biased region" description="Polar residues" evidence="1">
    <location>
        <begin position="24"/>
        <end position="34"/>
    </location>
</feature>
<dbReference type="Proteomes" id="UP000256328">
    <property type="component" value="Unassembled WGS sequence"/>
</dbReference>
<protein>
    <submittedName>
        <fullName evidence="2">Uncharacterized protein</fullName>
    </submittedName>
</protein>
<dbReference type="AlphaFoldDB" id="A0A3D8RI52"/>
<feature type="region of interest" description="Disordered" evidence="1">
    <location>
        <begin position="1"/>
        <end position="39"/>
    </location>
</feature>
<proteinExistence type="predicted"/>
<evidence type="ECO:0000313" key="2">
    <source>
        <dbReference type="EMBL" id="RDW73636.1"/>
    </source>
</evidence>
<name>A0A3D8RI52_9HELO</name>
<reference evidence="2 3" key="1">
    <citation type="journal article" date="2018" name="IMA Fungus">
        <title>IMA Genome-F 9: Draft genome sequence of Annulohypoxylon stygium, Aspergillus mulundensis, Berkeleyomyces basicola (syn. Thielaviopsis basicola), Ceratocystis smalleyi, two Cercospora beticola strains, Coleophoma cylindrospora, Fusarium fracticaudum, Phialophora cf. hyalina, and Morchella septimelata.</title>
        <authorList>
            <person name="Wingfield B.D."/>
            <person name="Bills G.F."/>
            <person name="Dong Y."/>
            <person name="Huang W."/>
            <person name="Nel W.J."/>
            <person name="Swalarsk-Parry B.S."/>
            <person name="Vaghefi N."/>
            <person name="Wilken P.M."/>
            <person name="An Z."/>
            <person name="de Beer Z.W."/>
            <person name="De Vos L."/>
            <person name="Chen L."/>
            <person name="Duong T.A."/>
            <person name="Gao Y."/>
            <person name="Hammerbacher A."/>
            <person name="Kikkert J.R."/>
            <person name="Li Y."/>
            <person name="Li H."/>
            <person name="Li K."/>
            <person name="Li Q."/>
            <person name="Liu X."/>
            <person name="Ma X."/>
            <person name="Naidoo K."/>
            <person name="Pethybridge S.J."/>
            <person name="Sun J."/>
            <person name="Steenkamp E.T."/>
            <person name="van der Nest M.A."/>
            <person name="van Wyk S."/>
            <person name="Wingfield M.J."/>
            <person name="Xiong C."/>
            <person name="Yue Q."/>
            <person name="Zhang X."/>
        </authorList>
    </citation>
    <scope>NUCLEOTIDE SEQUENCE [LARGE SCALE GENOMIC DNA]</scope>
    <source>
        <strain evidence="2 3">BP5796</strain>
    </source>
</reference>
<sequence>MQESNVATAVDRARAADGPPVARESSTASQSATERWSGARTAGDVALLISATELGPAQIRPASPPWAAGPPIFAGLHLHFNSRPVGVPPAFPPYALRHGTAVCWGVGVVHVVALAGSQGSTGTGGG</sequence>
<comment type="caution">
    <text evidence="2">The sequence shown here is derived from an EMBL/GenBank/DDBJ whole genome shotgun (WGS) entry which is preliminary data.</text>
</comment>
<keyword evidence="3" id="KW-1185">Reference proteome</keyword>
<accession>A0A3D8RI52</accession>
<evidence type="ECO:0000256" key="1">
    <source>
        <dbReference type="SAM" id="MobiDB-lite"/>
    </source>
</evidence>
<evidence type="ECO:0000313" key="3">
    <source>
        <dbReference type="Proteomes" id="UP000256328"/>
    </source>
</evidence>
<feature type="compositionally biased region" description="Low complexity" evidence="1">
    <location>
        <begin position="1"/>
        <end position="10"/>
    </location>
</feature>